<keyword evidence="4" id="KW-0812">Transmembrane</keyword>
<feature type="domain" description="Ubiquitin-like protease family profile" evidence="12">
    <location>
        <begin position="1096"/>
        <end position="1287"/>
    </location>
</feature>
<organism evidence="13 14">
    <name type="scientific">Arabidopsis thaliana x Arabidopsis arenosa</name>
    <dbReference type="NCBI Taxonomy" id="1240361"/>
    <lineage>
        <taxon>Eukaryota</taxon>
        <taxon>Viridiplantae</taxon>
        <taxon>Streptophyta</taxon>
        <taxon>Embryophyta</taxon>
        <taxon>Tracheophyta</taxon>
        <taxon>Spermatophyta</taxon>
        <taxon>Magnoliopsida</taxon>
        <taxon>eudicotyledons</taxon>
        <taxon>Gunneridae</taxon>
        <taxon>Pentapetalae</taxon>
        <taxon>rosids</taxon>
        <taxon>malvids</taxon>
        <taxon>Brassicales</taxon>
        <taxon>Brassicaceae</taxon>
        <taxon>Camelineae</taxon>
        <taxon>Arabidopsis</taxon>
    </lineage>
</organism>
<dbReference type="PANTHER" id="PTHR48449">
    <property type="entry name" value="DUF1985 DOMAIN-CONTAINING PROTEIN"/>
    <property type="match status" value="1"/>
</dbReference>
<feature type="compositionally biased region" description="Polar residues" evidence="11">
    <location>
        <begin position="665"/>
        <end position="683"/>
    </location>
</feature>
<evidence type="ECO:0000256" key="4">
    <source>
        <dbReference type="ARBA" id="ARBA00022692"/>
    </source>
</evidence>
<dbReference type="PROSITE" id="PS50600">
    <property type="entry name" value="ULP_PROTEASE"/>
    <property type="match status" value="1"/>
</dbReference>
<dbReference type="GO" id="GO:0005737">
    <property type="term" value="C:cytoplasm"/>
    <property type="evidence" value="ECO:0007669"/>
    <property type="project" value="UniProtKB-ARBA"/>
</dbReference>
<evidence type="ECO:0000256" key="3">
    <source>
        <dbReference type="ARBA" id="ARBA00022670"/>
    </source>
</evidence>
<reference evidence="13 14" key="1">
    <citation type="submission" date="2020-12" db="EMBL/GenBank/DDBJ databases">
        <title>Concerted genomic and epigenomic changes stabilize Arabidopsis allopolyploids.</title>
        <authorList>
            <person name="Chen Z."/>
        </authorList>
    </citation>
    <scope>NUCLEOTIDE SEQUENCE [LARGE SCALE GENOMIC DNA]</scope>
    <source>
        <strain evidence="13">Allo738</strain>
        <tissue evidence="13">Leaf</tissue>
    </source>
</reference>
<dbReference type="GO" id="GO:0016020">
    <property type="term" value="C:membrane"/>
    <property type="evidence" value="ECO:0007669"/>
    <property type="project" value="InterPro"/>
</dbReference>
<evidence type="ECO:0000256" key="6">
    <source>
        <dbReference type="ARBA" id="ARBA00022927"/>
    </source>
</evidence>
<gene>
    <name evidence="13" type="ORF">ISN45_Aa07g037770</name>
</gene>
<dbReference type="Pfam" id="PF02902">
    <property type="entry name" value="Peptidase_C48"/>
    <property type="match status" value="1"/>
</dbReference>
<dbReference type="FunFam" id="1.20.58.400:FF:000001">
    <property type="entry name" value="Vesicle transport through interaction with t-SNAREs homolog 1A"/>
    <property type="match status" value="1"/>
</dbReference>
<dbReference type="EMBL" id="JAEFBK010000012">
    <property type="protein sequence ID" value="KAG7543903.1"/>
    <property type="molecule type" value="Genomic_DNA"/>
</dbReference>
<evidence type="ECO:0000259" key="12">
    <source>
        <dbReference type="PROSITE" id="PS50600"/>
    </source>
</evidence>
<evidence type="ECO:0000256" key="10">
    <source>
        <dbReference type="ARBA" id="ARBA00046280"/>
    </source>
</evidence>
<comment type="similarity">
    <text evidence="1">Belongs to the VTI1 family.</text>
</comment>
<keyword evidence="3 13" id="KW-0645">Protease</keyword>
<dbReference type="GO" id="GO:0008234">
    <property type="term" value="F:cysteine-type peptidase activity"/>
    <property type="evidence" value="ECO:0007669"/>
    <property type="project" value="InterPro"/>
</dbReference>
<dbReference type="InterPro" id="IPR015410">
    <property type="entry name" value="DUF1985"/>
</dbReference>
<feature type="compositionally biased region" description="Basic residues" evidence="11">
    <location>
        <begin position="544"/>
        <end position="572"/>
    </location>
</feature>
<keyword evidence="7" id="KW-1133">Transmembrane helix</keyword>
<evidence type="ECO:0000256" key="8">
    <source>
        <dbReference type="ARBA" id="ARBA00023054"/>
    </source>
</evidence>
<comment type="caution">
    <text evidence="13">The sequence shown here is derived from an EMBL/GenBank/DDBJ whole genome shotgun (WGS) entry which is preliminary data.</text>
</comment>
<evidence type="ECO:0000256" key="11">
    <source>
        <dbReference type="SAM" id="MobiDB-lite"/>
    </source>
</evidence>
<keyword evidence="14" id="KW-1185">Reference proteome</keyword>
<dbReference type="Pfam" id="PF09331">
    <property type="entry name" value="DUF1985"/>
    <property type="match status" value="1"/>
</dbReference>
<feature type="region of interest" description="Disordered" evidence="11">
    <location>
        <begin position="1011"/>
        <end position="1040"/>
    </location>
</feature>
<dbReference type="Pfam" id="PF05008">
    <property type="entry name" value="V-SNARE"/>
    <property type="match status" value="1"/>
</dbReference>
<feature type="compositionally biased region" description="Polar residues" evidence="11">
    <location>
        <begin position="1011"/>
        <end position="1021"/>
    </location>
</feature>
<dbReference type="PANTHER" id="PTHR48449:SF1">
    <property type="entry name" value="DUF1985 DOMAIN-CONTAINING PROTEIN"/>
    <property type="match status" value="1"/>
</dbReference>
<keyword evidence="8" id="KW-0175">Coiled coil</keyword>
<keyword evidence="9" id="KW-0472">Membrane</keyword>
<evidence type="ECO:0000313" key="14">
    <source>
        <dbReference type="Proteomes" id="UP000694240"/>
    </source>
</evidence>
<dbReference type="GO" id="GO:0006886">
    <property type="term" value="P:intracellular protein transport"/>
    <property type="evidence" value="ECO:0007669"/>
    <property type="project" value="InterPro"/>
</dbReference>
<dbReference type="GO" id="GO:0012505">
    <property type="term" value="C:endomembrane system"/>
    <property type="evidence" value="ECO:0007669"/>
    <property type="project" value="UniProtKB-SubCell"/>
</dbReference>
<evidence type="ECO:0000256" key="1">
    <source>
        <dbReference type="ARBA" id="ARBA00006108"/>
    </source>
</evidence>
<feature type="region of interest" description="Disordered" evidence="11">
    <location>
        <begin position="626"/>
        <end position="683"/>
    </location>
</feature>
<dbReference type="GO" id="GO:0006508">
    <property type="term" value="P:proteolysis"/>
    <property type="evidence" value="ECO:0007669"/>
    <property type="project" value="UniProtKB-KW"/>
</dbReference>
<dbReference type="CDD" id="cd04480">
    <property type="entry name" value="RPA1_DBD_A_like"/>
    <property type="match status" value="1"/>
</dbReference>
<dbReference type="CDD" id="cd04481">
    <property type="entry name" value="RPA1_DBD_B_like"/>
    <property type="match status" value="1"/>
</dbReference>
<sequence>MSNVFHEYDRQYSELSVNLSKKCSLAFSLKGGEKKEKLAEITSDLENADQLISKMDHAASNLPPNIKFILLEKLRESKSSLKRFKSVIKWNTSENLNDTTEKTLKSDPPFPWFPSALRPFTLSRQLIAFVVLYIIVFEVFTLSETPRISLMEASTSKQASSEWDLNLPTRLFATDRYPKARLNVYCKPDILSFIRSIFHGTPEFDTILQSCFGPLFDLPVSRSPSSCKLIHSLLCRQLITKQKYELWTVFGGQPLRFSLIEFGALTGLPCGEFLEDYDPESEPTYVEGQDCYWNELIGKDKDATLGDVSEMLLKPKKPLTPEHRVKLAYLLIVDGVLISSNQTGRPTFKYVEMLADIKAFLAFPWGRESFMKTIASMRPGKRIVPSGTGKKLVSTDPVKNFAKQLQQITFRLKGFPLALQLLAFRNIPGMVDLVTDDSTSMTIQHWNKVSLPKQLISLSQIHALEHHLKDKVDPYIILGQNVDKSWGEWDDEVKDKKVAYMSELILRSNNFNKSEWPGGDDSLPFISIPKDKVAVVHKRHIVERKKKPGQKKSNTRLRVKSQSPKSKHRYATRSRSSLTLCDDENSSLMVELKNQVAELSKRVLKLEKINKAIIFKRSRKLSSRCGEYASRSRRMTQAKVPVKSQTTLDDMSNEDPCATKVNADNFGSQSDNDLPMANNNEGYTNQSEYNSGIEQTNTDLDMEPQSNKNFDTSDVAPQSPEDILVGDGVQHNWKQYREVFGQLGIPDVVDGFVEDSIERTTFKTPVLGDDPMDVLITPLPSEEPNKPDTHQGNPIYDTANKDSLCLNTPYALEGNEYNPSCSKVKHIDYDPSFDKSDNLTAIKSPMAADIIQPLTTKLQKQFEDEFYRLYAPQSVVDTSRQPKAAYNPLKETLATVPVSEYVIDTRVEPMDEDNPVKPLVFAEDVTIKETLVSVIASQKMIDTPMQQISEHNPQQALVFVGDPVFDTTSKSEINNQSSPTEGQIFLRENIDGQNIVDNQDKEDSIVSLSYDNNSQLSNTSDPIEEDLVDVSDSSPARSREKPILSEAESFLVAEFLSKPKMEPYQLLPLLKKADYAQFLDTLSSAPNTEHVTDSGFLFPNSFLLKLAKPQNWVSTLHMEVLVELLSSRLATRLATQRAAFVEPWFANHLQGKYKSFKAAKIKSRVRWSDPMKRFIVGPTTEWFTDIDTIYVPMIWNSSHWVGLSINLGVWEVEILDPNTDLNPEEKVKEFIEPVVTLLPHLIQRYCKPACSQNHGLKPFLWRRIHGVYKNVRSGDCGPVAMKFLEIMASDKLPDQMEKITDKHVDSFRRQYAMDIYEHLDNTFPTFHMPAPLLAKIVSYVAEDGVDALKNWVRAGPEGKAAVYSLETLHSVRLDRSRYFMWWSMPHSIYYHFYSKCLLANNRYAMTAERNKGIAYENLVEECYRPGLWAESYGEDGGWFQIDGAYWVPPRKQRRVGTPSLYELSPVITGWTICVMVLRVYKKWINQSSFQLRLVLVDTSGTQIEATIDRCFSKFYFEKIKENQWKTITTFRVRPNSEKVRATSHTYGIWFVDETCVTSADPRETVLFNNFTPFDYIVEDTVPTNTLIDIIGAVVYVGSLTNNAPDRADINGYRIPFKLMDRNQVVLKCEATGQTALDFDSNYRRFGHTNIILALAWWRIDSPTMMNQRQLDSVRPSKVSPAVSTSAEFHIPAPLLAKIVSYVARDGVDALKNWVKAGPEGKAAVYSKETLSCVRLDRSKYFMWWSMPHSIYYPFFKKCLEEDNPFAVTAILHKSLAYGNLVEECYRPGLWAEPFGEDGGWVRIDGPYWINPRWIQGIGRPRCTHCKRASHYGNSCPTM</sequence>
<name>A0A8T1YDD1_9BRAS</name>
<dbReference type="InterPro" id="IPR003871">
    <property type="entry name" value="RFA1B/D_OB_1st"/>
</dbReference>
<proteinExistence type="inferred from homology"/>
<dbReference type="Pfam" id="PF02721">
    <property type="entry name" value="DUF223"/>
    <property type="match status" value="1"/>
</dbReference>
<feature type="region of interest" description="Disordered" evidence="11">
    <location>
        <begin position="544"/>
        <end position="576"/>
    </location>
</feature>
<dbReference type="InterPro" id="IPR003653">
    <property type="entry name" value="Peptidase_C48_C"/>
</dbReference>
<keyword evidence="2" id="KW-0813">Transport</keyword>
<dbReference type="InterPro" id="IPR007705">
    <property type="entry name" value="Vesicle_trsprt_v-SNARE_N"/>
</dbReference>
<evidence type="ECO:0000256" key="7">
    <source>
        <dbReference type="ARBA" id="ARBA00022989"/>
    </source>
</evidence>
<keyword evidence="5" id="KW-0378">Hydrolase</keyword>
<protein>
    <submittedName>
        <fullName evidence="13">Ulp1 protease family C-terminal catalytic domain</fullName>
    </submittedName>
</protein>
<keyword evidence="6" id="KW-0653">Protein transport</keyword>
<evidence type="ECO:0000313" key="13">
    <source>
        <dbReference type="EMBL" id="KAG7543903.1"/>
    </source>
</evidence>
<evidence type="ECO:0000256" key="2">
    <source>
        <dbReference type="ARBA" id="ARBA00022448"/>
    </source>
</evidence>
<accession>A0A8T1YDD1</accession>
<comment type="subcellular location">
    <subcellularLocation>
        <location evidence="10">Endomembrane system</location>
        <topology evidence="10">Single-pass type IV membrane protein</topology>
    </subcellularLocation>
</comment>
<evidence type="ECO:0000256" key="9">
    <source>
        <dbReference type="ARBA" id="ARBA00023136"/>
    </source>
</evidence>
<evidence type="ECO:0000256" key="5">
    <source>
        <dbReference type="ARBA" id="ARBA00022801"/>
    </source>
</evidence>
<dbReference type="Proteomes" id="UP000694240">
    <property type="component" value="Chromosome 12"/>
</dbReference>